<keyword evidence="5" id="KW-0378">Hydrolase</keyword>
<reference evidence="15 16" key="1">
    <citation type="submission" date="2020-02" db="EMBL/GenBank/DDBJ databases">
        <title>Paenibacillus sp. nov., isolated from rhizosphere soil of tomato.</title>
        <authorList>
            <person name="Weon H.-Y."/>
            <person name="Lee S.A."/>
        </authorList>
    </citation>
    <scope>NUCLEOTIDE SEQUENCE [LARGE SCALE GENOMIC DNA]</scope>
    <source>
        <strain evidence="15 16">14171R-81</strain>
    </source>
</reference>
<dbReference type="PANTHER" id="PTHR11472">
    <property type="entry name" value="DNA REPAIR DEAD HELICASE RAD3/XP-D SUBFAMILY MEMBER"/>
    <property type="match status" value="1"/>
</dbReference>
<evidence type="ECO:0000313" key="16">
    <source>
        <dbReference type="Proteomes" id="UP000479114"/>
    </source>
</evidence>
<dbReference type="SMART" id="SM00488">
    <property type="entry name" value="DEXDc2"/>
    <property type="match status" value="1"/>
</dbReference>
<evidence type="ECO:0000259" key="14">
    <source>
        <dbReference type="PROSITE" id="PS51193"/>
    </source>
</evidence>
<dbReference type="Gene3D" id="3.40.50.300">
    <property type="entry name" value="P-loop containing nucleotide triphosphate hydrolases"/>
    <property type="match status" value="2"/>
</dbReference>
<keyword evidence="6 15" id="KW-0347">Helicase</keyword>
<dbReference type="InterPro" id="IPR045028">
    <property type="entry name" value="DinG/Rad3-like"/>
</dbReference>
<dbReference type="GO" id="GO:0016818">
    <property type="term" value="F:hydrolase activity, acting on acid anhydrides, in phosphorus-containing anhydrides"/>
    <property type="evidence" value="ECO:0007669"/>
    <property type="project" value="InterPro"/>
</dbReference>
<evidence type="ECO:0000256" key="12">
    <source>
        <dbReference type="ARBA" id="ARBA00023235"/>
    </source>
</evidence>
<dbReference type="GO" id="GO:0051539">
    <property type="term" value="F:4 iron, 4 sulfur cluster binding"/>
    <property type="evidence" value="ECO:0007669"/>
    <property type="project" value="UniProtKB-KW"/>
</dbReference>
<dbReference type="EMBL" id="CP048286">
    <property type="protein sequence ID" value="QHW32420.1"/>
    <property type="molecule type" value="Genomic_DNA"/>
</dbReference>
<dbReference type="Pfam" id="PF06733">
    <property type="entry name" value="DEAD_2"/>
    <property type="match status" value="1"/>
</dbReference>
<evidence type="ECO:0000256" key="7">
    <source>
        <dbReference type="ARBA" id="ARBA00022840"/>
    </source>
</evidence>
<protein>
    <submittedName>
        <fullName evidence="15">ATP-dependent DNA helicase</fullName>
    </submittedName>
</protein>
<evidence type="ECO:0000313" key="15">
    <source>
        <dbReference type="EMBL" id="QHW32420.1"/>
    </source>
</evidence>
<keyword evidence="16" id="KW-1185">Reference proteome</keyword>
<dbReference type="InterPro" id="IPR006555">
    <property type="entry name" value="ATP-dep_Helicase_C"/>
</dbReference>
<keyword evidence="11" id="KW-0234">DNA repair</keyword>
<dbReference type="Gene3D" id="3.90.320.10">
    <property type="match status" value="1"/>
</dbReference>
<dbReference type="PANTHER" id="PTHR11472:SF34">
    <property type="entry name" value="REGULATOR OF TELOMERE ELONGATION HELICASE 1"/>
    <property type="match status" value="1"/>
</dbReference>
<evidence type="ECO:0000256" key="3">
    <source>
        <dbReference type="ARBA" id="ARBA00022741"/>
    </source>
</evidence>
<accession>A0A6C0P1K3</accession>
<evidence type="ECO:0000256" key="13">
    <source>
        <dbReference type="ARBA" id="ARBA00038058"/>
    </source>
</evidence>
<keyword evidence="9" id="KW-0411">Iron-sulfur</keyword>
<evidence type="ECO:0000256" key="11">
    <source>
        <dbReference type="ARBA" id="ARBA00023204"/>
    </source>
</evidence>
<sequence length="822" mass="91816">MNHTFQLSVRALVEYAHRSGDIESGFRTATALTEGTKVHQRVQKQYGERDEREVYVSAEVVMDDLRFVVDGRCDGLLADEADGGVIVDEIKSTSGRLPEVAEETYPVHWAQAKCYAYMIASERELDAVTVQLTYVQVQSEEERRFRQRWTREELARFLEEMVRAYYPSAMQQVRHAEARDRSIKELPFPFDAYREGQRKLAGAVYKCIADGQKLFAKAPTGIGKTISTIFPAVKAIGEGLLQRVVYLTAKTSARVSAENAYAMLQGKGLHLQAVTLTAKEKICFQEEVRCSKEHCPFADGYYDRINEALLDLRANETLITREVIEVYARKHRVCPFEFSLDAAYGADAIVCDYNYVFDPRVNLKRMFEEQKRKTAVLVDEAHNLVDRARDMYSAELHKSAFLDVQRAYKGVHAGVSGAAKAVNNYLLAQRKRIGEKQQESVSGLPEELAALAEAFAAEAERALLDASSGDRAGGNAPSAAAAAAADIGYANDEDLFGLVAGGGFAADASAPENGGQGSAISGTRELLELYFACQNFVRTAKLYDERYVTYTECARSEVRIKLFCLDPSHLLRTMGKGYRSTVFFSATLTPLPYYMDMLGSDGEASYSVVIPSPFSREQLDVYISPMSTRYQDRERTKEPIVSLLSRVTSQRKGNYLLFFPSYAYMEDAHERFAILRPEQAGADGAKIIVQSARMSEEERERFLAAFQSDAEEQVIGFAVMGGIFAEGIDLVGDRLTGVAVVGVGLPQVGFERDIMKAYFDGTGRNGFEYAFQFPGMNKVLQAGGRLIRSEQDRGVLLLIDDRYLQASYKRLLPREWLDYTVL</sequence>
<evidence type="ECO:0000256" key="9">
    <source>
        <dbReference type="ARBA" id="ARBA00023014"/>
    </source>
</evidence>
<dbReference type="InterPro" id="IPR006554">
    <property type="entry name" value="Helicase-like_DEXD_c2"/>
</dbReference>
<evidence type="ECO:0000256" key="8">
    <source>
        <dbReference type="ARBA" id="ARBA00023004"/>
    </source>
</evidence>
<dbReference type="KEGG" id="prz:GZH47_17460"/>
<dbReference type="GO" id="GO:0006281">
    <property type="term" value="P:DNA repair"/>
    <property type="evidence" value="ECO:0007669"/>
    <property type="project" value="UniProtKB-KW"/>
</dbReference>
<evidence type="ECO:0000256" key="6">
    <source>
        <dbReference type="ARBA" id="ARBA00022806"/>
    </source>
</evidence>
<evidence type="ECO:0000256" key="4">
    <source>
        <dbReference type="ARBA" id="ARBA00022763"/>
    </source>
</evidence>
<dbReference type="Proteomes" id="UP000479114">
    <property type="component" value="Chromosome"/>
</dbReference>
<dbReference type="GO" id="GO:0003677">
    <property type="term" value="F:DNA binding"/>
    <property type="evidence" value="ECO:0007669"/>
    <property type="project" value="UniProtKB-KW"/>
</dbReference>
<keyword evidence="1" id="KW-0004">4Fe-4S</keyword>
<keyword evidence="7" id="KW-0067">ATP-binding</keyword>
<dbReference type="GO" id="GO:0005524">
    <property type="term" value="F:ATP binding"/>
    <property type="evidence" value="ECO:0007669"/>
    <property type="project" value="UniProtKB-KW"/>
</dbReference>
<dbReference type="InterPro" id="IPR027417">
    <property type="entry name" value="P-loop_NTPase"/>
</dbReference>
<dbReference type="GO" id="GO:0003678">
    <property type="term" value="F:DNA helicase activity"/>
    <property type="evidence" value="ECO:0007669"/>
    <property type="project" value="InterPro"/>
</dbReference>
<feature type="domain" description="Helicase ATP-binding" evidence="14">
    <location>
        <begin position="183"/>
        <end position="439"/>
    </location>
</feature>
<name>A0A6C0P1K3_9BACL</name>
<dbReference type="SMART" id="SM00491">
    <property type="entry name" value="HELICc2"/>
    <property type="match status" value="1"/>
</dbReference>
<dbReference type="PROSITE" id="PS51193">
    <property type="entry name" value="HELICASE_ATP_BIND_2"/>
    <property type="match status" value="1"/>
</dbReference>
<keyword evidence="8" id="KW-0408">Iron</keyword>
<dbReference type="SUPFAM" id="SSF52540">
    <property type="entry name" value="P-loop containing nucleoside triphosphate hydrolases"/>
    <property type="match status" value="2"/>
</dbReference>
<keyword evidence="2" id="KW-0479">Metal-binding</keyword>
<dbReference type="Pfam" id="PF13307">
    <property type="entry name" value="Helicase_C_2"/>
    <property type="match status" value="1"/>
</dbReference>
<dbReference type="InterPro" id="IPR010614">
    <property type="entry name" value="RAD3-like_helicase_DEAD"/>
</dbReference>
<evidence type="ECO:0000256" key="5">
    <source>
        <dbReference type="ARBA" id="ARBA00022801"/>
    </source>
</evidence>
<keyword evidence="3" id="KW-0547">Nucleotide-binding</keyword>
<dbReference type="InterPro" id="IPR014013">
    <property type="entry name" value="Helic_SF1/SF2_ATP-bd_DinG/Rad3"/>
</dbReference>
<dbReference type="AlphaFoldDB" id="A0A6C0P1K3"/>
<comment type="similarity">
    <text evidence="13">Belongs to the helicase family. DinG subfamily.</text>
</comment>
<dbReference type="InterPro" id="IPR011604">
    <property type="entry name" value="PDDEXK-like_dom_sf"/>
</dbReference>
<organism evidence="15 16">
    <name type="scientific">Paenibacillus rhizovicinus</name>
    <dbReference type="NCBI Taxonomy" id="2704463"/>
    <lineage>
        <taxon>Bacteria</taxon>
        <taxon>Bacillati</taxon>
        <taxon>Bacillota</taxon>
        <taxon>Bacilli</taxon>
        <taxon>Bacillales</taxon>
        <taxon>Paenibacillaceae</taxon>
        <taxon>Paenibacillus</taxon>
    </lineage>
</organism>
<keyword evidence="10" id="KW-0238">DNA-binding</keyword>
<dbReference type="GO" id="GO:0046872">
    <property type="term" value="F:metal ion binding"/>
    <property type="evidence" value="ECO:0007669"/>
    <property type="project" value="UniProtKB-KW"/>
</dbReference>
<evidence type="ECO:0000256" key="10">
    <source>
        <dbReference type="ARBA" id="ARBA00023125"/>
    </source>
</evidence>
<evidence type="ECO:0000256" key="2">
    <source>
        <dbReference type="ARBA" id="ARBA00022723"/>
    </source>
</evidence>
<gene>
    <name evidence="15" type="ORF">GZH47_17460</name>
</gene>
<dbReference type="RefSeq" id="WP_162642086.1">
    <property type="nucleotide sequence ID" value="NZ_CP048286.1"/>
</dbReference>
<evidence type="ECO:0000256" key="1">
    <source>
        <dbReference type="ARBA" id="ARBA00022485"/>
    </source>
</evidence>
<proteinExistence type="inferred from homology"/>
<keyword evidence="12" id="KW-0413">Isomerase</keyword>
<keyword evidence="4" id="KW-0227">DNA damage</keyword>